<dbReference type="Proteomes" id="UP000827092">
    <property type="component" value="Unassembled WGS sequence"/>
</dbReference>
<comment type="caution">
    <text evidence="2">The sequence shown here is derived from an EMBL/GenBank/DDBJ whole genome shotgun (WGS) entry which is preliminary data.</text>
</comment>
<dbReference type="EMBL" id="JAFNEN010000653">
    <property type="protein sequence ID" value="KAG8179022.1"/>
    <property type="molecule type" value="Genomic_DNA"/>
</dbReference>
<name>A0AAV6U3I5_9ARAC</name>
<feature type="compositionally biased region" description="Pro residues" evidence="1">
    <location>
        <begin position="71"/>
        <end position="80"/>
    </location>
</feature>
<evidence type="ECO:0000256" key="1">
    <source>
        <dbReference type="SAM" id="MobiDB-lite"/>
    </source>
</evidence>
<feature type="region of interest" description="Disordered" evidence="1">
    <location>
        <begin position="49"/>
        <end position="80"/>
    </location>
</feature>
<evidence type="ECO:0000313" key="3">
    <source>
        <dbReference type="Proteomes" id="UP000827092"/>
    </source>
</evidence>
<proteinExistence type="predicted"/>
<sequence>MAFLEQNLAEQLRRLEDPGTPAVHLPSTEEALTLIKIKQEFLTNFSASIKSQPNDQINPKAIENERHQSPHPNPPKKYGP</sequence>
<keyword evidence="3" id="KW-1185">Reference proteome</keyword>
<dbReference type="AlphaFoldDB" id="A0AAV6U3I5"/>
<accession>A0AAV6U3I5</accession>
<reference evidence="2 3" key="1">
    <citation type="journal article" date="2022" name="Nat. Ecol. Evol.">
        <title>A masculinizing supergene underlies an exaggerated male reproductive morph in a spider.</title>
        <authorList>
            <person name="Hendrickx F."/>
            <person name="De Corte Z."/>
            <person name="Sonet G."/>
            <person name="Van Belleghem S.M."/>
            <person name="Kostlbacher S."/>
            <person name="Vangestel C."/>
        </authorList>
    </citation>
    <scope>NUCLEOTIDE SEQUENCE [LARGE SCALE GENOMIC DNA]</scope>
    <source>
        <strain evidence="2">W744_W776</strain>
    </source>
</reference>
<organism evidence="2 3">
    <name type="scientific">Oedothorax gibbosus</name>
    <dbReference type="NCBI Taxonomy" id="931172"/>
    <lineage>
        <taxon>Eukaryota</taxon>
        <taxon>Metazoa</taxon>
        <taxon>Ecdysozoa</taxon>
        <taxon>Arthropoda</taxon>
        <taxon>Chelicerata</taxon>
        <taxon>Arachnida</taxon>
        <taxon>Araneae</taxon>
        <taxon>Araneomorphae</taxon>
        <taxon>Entelegynae</taxon>
        <taxon>Araneoidea</taxon>
        <taxon>Linyphiidae</taxon>
        <taxon>Erigoninae</taxon>
        <taxon>Oedothorax</taxon>
    </lineage>
</organism>
<protein>
    <submittedName>
        <fullName evidence="2">Uncharacterized protein</fullName>
    </submittedName>
</protein>
<gene>
    <name evidence="2" type="ORF">JTE90_011969</name>
</gene>
<evidence type="ECO:0000313" key="2">
    <source>
        <dbReference type="EMBL" id="KAG8179022.1"/>
    </source>
</evidence>